<dbReference type="PANTHER" id="PTHR43278:SF4">
    <property type="entry name" value="NAD(P)H-DEPENDENT FMN-CONTAINING OXIDOREDUCTASE YWQN-RELATED"/>
    <property type="match status" value="1"/>
</dbReference>
<reference evidence="4 5" key="1">
    <citation type="submission" date="2019-08" db="EMBL/GenBank/DDBJ databases">
        <title>In-depth cultivation of the pig gut microbiome towards novel bacterial diversity and tailored functional studies.</title>
        <authorList>
            <person name="Wylensek D."/>
            <person name="Hitch T.C.A."/>
            <person name="Clavel T."/>
        </authorList>
    </citation>
    <scope>NUCLEOTIDE SEQUENCE [LARGE SCALE GENOMIC DNA]</scope>
    <source>
        <strain evidence="4 5">WCA-389-WT-23B</strain>
    </source>
</reference>
<dbReference type="RefSeq" id="WP_154465167.1">
    <property type="nucleotide sequence ID" value="NZ_JAXDZL010000043.1"/>
</dbReference>
<dbReference type="Proteomes" id="UP000436047">
    <property type="component" value="Unassembled WGS sequence"/>
</dbReference>
<evidence type="ECO:0000256" key="2">
    <source>
        <dbReference type="ARBA" id="ARBA00022643"/>
    </source>
</evidence>
<dbReference type="AlphaFoldDB" id="A0A6N7W293"/>
<dbReference type="Gene3D" id="3.40.50.360">
    <property type="match status" value="1"/>
</dbReference>
<accession>A0A6N7W293</accession>
<dbReference type="InterPro" id="IPR029039">
    <property type="entry name" value="Flavoprotein-like_sf"/>
</dbReference>
<dbReference type="SUPFAM" id="SSF52218">
    <property type="entry name" value="Flavoproteins"/>
    <property type="match status" value="1"/>
</dbReference>
<sequence>MKTLILNGSPRKNGDTVSLIHIFLEGLEGEYKIVNAYEDGIGPCIDCRFCWENDGCSIQDGMQEVYEYIQVCDNILIVSPIYFSEIPCPALQFAALG</sequence>
<dbReference type="GO" id="GO:0016491">
    <property type="term" value="F:oxidoreductase activity"/>
    <property type="evidence" value="ECO:0007669"/>
    <property type="project" value="InterPro"/>
</dbReference>
<proteinExistence type="predicted"/>
<keyword evidence="5" id="KW-1185">Reference proteome</keyword>
<dbReference type="GeneID" id="86054167"/>
<dbReference type="PANTHER" id="PTHR43278">
    <property type="entry name" value="NAD(P)H-DEPENDENT FMN-CONTAINING OXIDOREDUCTASE YWQN-RELATED"/>
    <property type="match status" value="1"/>
</dbReference>
<name>A0A6N7W293_9FIRM</name>
<evidence type="ECO:0000259" key="3">
    <source>
        <dbReference type="Pfam" id="PF03358"/>
    </source>
</evidence>
<gene>
    <name evidence="4" type="ORF">FYJ45_14040</name>
</gene>
<dbReference type="InterPro" id="IPR005025">
    <property type="entry name" value="FMN_Rdtase-like_dom"/>
</dbReference>
<feature type="domain" description="NADPH-dependent FMN reductase-like" evidence="3">
    <location>
        <begin position="1"/>
        <end position="87"/>
    </location>
</feature>
<dbReference type="InterPro" id="IPR051796">
    <property type="entry name" value="ISF_SsuE-like"/>
</dbReference>
<keyword evidence="2" id="KW-0288">FMN</keyword>
<dbReference type="Pfam" id="PF03358">
    <property type="entry name" value="FMN_red"/>
    <property type="match status" value="1"/>
</dbReference>
<evidence type="ECO:0000313" key="4">
    <source>
        <dbReference type="EMBL" id="MSS89366.1"/>
    </source>
</evidence>
<organism evidence="4 5">
    <name type="scientific">Eisenbergiella porci</name>
    <dbReference type="NCBI Taxonomy" id="2652274"/>
    <lineage>
        <taxon>Bacteria</taxon>
        <taxon>Bacillati</taxon>
        <taxon>Bacillota</taxon>
        <taxon>Clostridia</taxon>
        <taxon>Lachnospirales</taxon>
        <taxon>Lachnospiraceae</taxon>
        <taxon>Eisenbergiella</taxon>
    </lineage>
</organism>
<comment type="caution">
    <text evidence="4">The sequence shown here is derived from an EMBL/GenBank/DDBJ whole genome shotgun (WGS) entry which is preliminary data.</text>
</comment>
<evidence type="ECO:0000256" key="1">
    <source>
        <dbReference type="ARBA" id="ARBA00022630"/>
    </source>
</evidence>
<dbReference type="EMBL" id="VUMI01000021">
    <property type="protein sequence ID" value="MSS89366.1"/>
    <property type="molecule type" value="Genomic_DNA"/>
</dbReference>
<evidence type="ECO:0000313" key="5">
    <source>
        <dbReference type="Proteomes" id="UP000436047"/>
    </source>
</evidence>
<protein>
    <submittedName>
        <fullName evidence="4">Flavodoxin family protein</fullName>
    </submittedName>
</protein>
<keyword evidence="1" id="KW-0285">Flavoprotein</keyword>